<accession>A0A7W6HI69</accession>
<reference evidence="1 2" key="1">
    <citation type="submission" date="2020-08" db="EMBL/GenBank/DDBJ databases">
        <title>Genomic Encyclopedia of Type Strains, Phase IV (KMG-IV): sequencing the most valuable type-strain genomes for metagenomic binning, comparative biology and taxonomic classification.</title>
        <authorList>
            <person name="Goeker M."/>
        </authorList>
    </citation>
    <scope>NUCLEOTIDE SEQUENCE [LARGE SCALE GENOMIC DNA]</scope>
    <source>
        <strain evidence="1 2">DSM 103570</strain>
    </source>
</reference>
<comment type="caution">
    <text evidence="1">The sequence shown here is derived from an EMBL/GenBank/DDBJ whole genome shotgun (WGS) entry which is preliminary data.</text>
</comment>
<dbReference type="AlphaFoldDB" id="A0A7W6HI69"/>
<dbReference type="EMBL" id="JACIEM010000007">
    <property type="protein sequence ID" value="MBB4005651.1"/>
    <property type="molecule type" value="Genomic_DNA"/>
</dbReference>
<keyword evidence="2" id="KW-1185">Reference proteome</keyword>
<name>A0A7W6HI69_9HYPH</name>
<dbReference type="Gene3D" id="3.30.70.100">
    <property type="match status" value="1"/>
</dbReference>
<dbReference type="Proteomes" id="UP000588647">
    <property type="component" value="Unassembled WGS sequence"/>
</dbReference>
<proteinExistence type="predicted"/>
<organism evidence="1 2">
    <name type="scientific">Aurantimonas endophytica</name>
    <dbReference type="NCBI Taxonomy" id="1522175"/>
    <lineage>
        <taxon>Bacteria</taxon>
        <taxon>Pseudomonadati</taxon>
        <taxon>Pseudomonadota</taxon>
        <taxon>Alphaproteobacteria</taxon>
        <taxon>Hyphomicrobiales</taxon>
        <taxon>Aurantimonadaceae</taxon>
        <taxon>Aurantimonas</taxon>
    </lineage>
</organism>
<evidence type="ECO:0000313" key="1">
    <source>
        <dbReference type="EMBL" id="MBB4005651.1"/>
    </source>
</evidence>
<sequence length="85" mass="9271">MRKLFKQIGNDIAANPILKPDLIEPFKSQGIAAVEDGTLLIRGKFKAKAGRQFGIRKAVLEGVQNAFNENGIRLVPRTVNSPGQV</sequence>
<dbReference type="RefSeq" id="WP_183211235.1">
    <property type="nucleotide sequence ID" value="NZ_JACIEM010000007.1"/>
</dbReference>
<evidence type="ECO:0000313" key="2">
    <source>
        <dbReference type="Proteomes" id="UP000588647"/>
    </source>
</evidence>
<protein>
    <submittedName>
        <fullName evidence="1">Small-conductance mechanosensitive channel</fullName>
    </submittedName>
</protein>
<gene>
    <name evidence="1" type="ORF">GGR03_004753</name>
</gene>